<dbReference type="GO" id="GO:0047527">
    <property type="term" value="F:2,3-dihydroxybenzoate-serine ligase activity"/>
    <property type="evidence" value="ECO:0007669"/>
    <property type="project" value="TreeGrafter"/>
</dbReference>
<accession>A0A076F6P4</accession>
<dbReference type="SUPFAM" id="SSF52777">
    <property type="entry name" value="CoA-dependent acyltransferases"/>
    <property type="match status" value="1"/>
</dbReference>
<evidence type="ECO:0000259" key="1">
    <source>
        <dbReference type="Pfam" id="PF00668"/>
    </source>
</evidence>
<feature type="domain" description="Condensation" evidence="1">
    <location>
        <begin position="2"/>
        <end position="180"/>
    </location>
</feature>
<keyword evidence="2" id="KW-0614">Plasmid</keyword>
<dbReference type="GO" id="GO:0043041">
    <property type="term" value="P:amino acid activation for nonribosomal peptide biosynthetic process"/>
    <property type="evidence" value="ECO:0007669"/>
    <property type="project" value="TreeGrafter"/>
</dbReference>
<dbReference type="InterPro" id="IPR023213">
    <property type="entry name" value="CAT-like_dom_sf"/>
</dbReference>
<dbReference type="EMBL" id="CP008950">
    <property type="protein sequence ID" value="AII11344.1"/>
    <property type="molecule type" value="Genomic_DNA"/>
</dbReference>
<dbReference type="GO" id="GO:0005829">
    <property type="term" value="C:cytosol"/>
    <property type="evidence" value="ECO:0007669"/>
    <property type="project" value="TreeGrafter"/>
</dbReference>
<dbReference type="GO" id="GO:0009239">
    <property type="term" value="P:enterobactin biosynthetic process"/>
    <property type="evidence" value="ECO:0007669"/>
    <property type="project" value="TreeGrafter"/>
</dbReference>
<dbReference type="PANTHER" id="PTHR45527:SF1">
    <property type="entry name" value="FATTY ACID SYNTHASE"/>
    <property type="match status" value="1"/>
</dbReference>
<dbReference type="Proteomes" id="UP000028488">
    <property type="component" value="Plasmid pPDG3"/>
</dbReference>
<geneLocation type="plasmid" evidence="2 3">
    <name>pPDG3</name>
</geneLocation>
<organism evidence="2 3">
    <name type="scientific">Rhodococcus opacus</name>
    <name type="common">Nocardia opaca</name>
    <dbReference type="NCBI Taxonomy" id="37919"/>
    <lineage>
        <taxon>Bacteria</taxon>
        <taxon>Bacillati</taxon>
        <taxon>Actinomycetota</taxon>
        <taxon>Actinomycetes</taxon>
        <taxon>Mycobacteriales</taxon>
        <taxon>Nocardiaceae</taxon>
        <taxon>Rhodococcus</taxon>
    </lineage>
</organism>
<evidence type="ECO:0000313" key="3">
    <source>
        <dbReference type="Proteomes" id="UP000028488"/>
    </source>
</evidence>
<protein>
    <recommendedName>
        <fullName evidence="1">Condensation domain-containing protein</fullName>
    </recommendedName>
</protein>
<dbReference type="GO" id="GO:0008610">
    <property type="term" value="P:lipid biosynthetic process"/>
    <property type="evidence" value="ECO:0007669"/>
    <property type="project" value="UniProtKB-ARBA"/>
</dbReference>
<name>A0A076F6P4_RHOOP</name>
<dbReference type="Gene3D" id="3.30.559.10">
    <property type="entry name" value="Chloramphenicol acetyltransferase-like domain"/>
    <property type="match status" value="1"/>
</dbReference>
<dbReference type="InterPro" id="IPR001242">
    <property type="entry name" value="Condensation_dom"/>
</dbReference>
<sequence length="181" mass="19574">MLHSALALLLARLSSQRTIAIGIPTAGRTHPDLDEVVGMFVNTVVLRSTVDPGTTVAELLDQSRATELNAFAHADVQFEHLVDVLDPRRSPSLHPFFQVALSLNNFTAATLDSEGLEFEIAPQPLDIAKCDLHFHFTDHHNADGDPAGIDCELVYSADLFDHDTVAGFLPVLRAILAEAAA</sequence>
<proteinExistence type="predicted"/>
<dbReference type="Gene3D" id="3.30.559.30">
    <property type="entry name" value="Nonribosomal peptide synthetase, condensation domain"/>
    <property type="match status" value="1"/>
</dbReference>
<evidence type="ECO:0000313" key="2">
    <source>
        <dbReference type="EMBL" id="AII11344.1"/>
    </source>
</evidence>
<dbReference type="Pfam" id="PF00668">
    <property type="entry name" value="Condensation"/>
    <property type="match status" value="1"/>
</dbReference>
<dbReference type="AlphaFoldDB" id="A0A076F6P4"/>
<dbReference type="PANTHER" id="PTHR45527">
    <property type="entry name" value="NONRIBOSOMAL PEPTIDE SYNTHETASE"/>
    <property type="match status" value="1"/>
</dbReference>
<dbReference type="GO" id="GO:0031177">
    <property type="term" value="F:phosphopantetheine binding"/>
    <property type="evidence" value="ECO:0007669"/>
    <property type="project" value="TreeGrafter"/>
</dbReference>
<gene>
    <name evidence="2" type="ORF">EP51_45880</name>
</gene>
<dbReference type="GO" id="GO:0009366">
    <property type="term" value="C:enterobactin synthetase complex"/>
    <property type="evidence" value="ECO:0007669"/>
    <property type="project" value="TreeGrafter"/>
</dbReference>
<reference evidence="2 3" key="1">
    <citation type="submission" date="2014-07" db="EMBL/GenBank/DDBJ databases">
        <title>Genome Sequence of Rhodococcus opacus Strain R7, a Biodegrader of Mono- and Polycyclic Aromatic Hydrocarbons.</title>
        <authorList>
            <person name="Di Gennaro P."/>
            <person name="Zampolli J."/>
            <person name="Presti I."/>
            <person name="Cappelletti M."/>
            <person name="D'Ursi P."/>
            <person name="Orro A."/>
            <person name="Mezzelani A."/>
            <person name="Milanesi L."/>
        </authorList>
    </citation>
    <scope>NUCLEOTIDE SEQUENCE [LARGE SCALE GENOMIC DNA]</scope>
    <source>
        <strain evidence="2 3">R7</strain>
        <plasmid evidence="2">pPDG3</plasmid>
    </source>
</reference>